<evidence type="ECO:0000256" key="1">
    <source>
        <dbReference type="SAM" id="MobiDB-lite"/>
    </source>
</evidence>
<feature type="compositionally biased region" description="Low complexity" evidence="1">
    <location>
        <begin position="70"/>
        <end position="79"/>
    </location>
</feature>
<dbReference type="EMBL" id="JACEEZ010021444">
    <property type="protein sequence ID" value="KAG0713486.1"/>
    <property type="molecule type" value="Genomic_DNA"/>
</dbReference>
<protein>
    <submittedName>
        <fullName evidence="2">Uncharacterized protein</fullName>
    </submittedName>
</protein>
<name>A0A8J4XYA8_CHIOP</name>
<reference evidence="2" key="1">
    <citation type="submission" date="2020-07" db="EMBL/GenBank/DDBJ databases">
        <title>The High-quality genome of the commercially important snow crab, Chionoecetes opilio.</title>
        <authorList>
            <person name="Jeong J.-H."/>
            <person name="Ryu S."/>
        </authorList>
    </citation>
    <scope>NUCLEOTIDE SEQUENCE</scope>
    <source>
        <strain evidence="2">MADBK_172401_WGS</strain>
        <tissue evidence="2">Digestive gland</tissue>
    </source>
</reference>
<accession>A0A8J4XYA8</accession>
<keyword evidence="3" id="KW-1185">Reference proteome</keyword>
<proteinExistence type="predicted"/>
<comment type="caution">
    <text evidence="2">The sequence shown here is derived from an EMBL/GenBank/DDBJ whole genome shotgun (WGS) entry which is preliminary data.</text>
</comment>
<evidence type="ECO:0000313" key="2">
    <source>
        <dbReference type="EMBL" id="KAG0713486.1"/>
    </source>
</evidence>
<dbReference type="Proteomes" id="UP000770661">
    <property type="component" value="Unassembled WGS sequence"/>
</dbReference>
<feature type="compositionally biased region" description="Basic and acidic residues" evidence="1">
    <location>
        <begin position="27"/>
        <end position="53"/>
    </location>
</feature>
<feature type="region of interest" description="Disordered" evidence="1">
    <location>
        <begin position="1"/>
        <end position="122"/>
    </location>
</feature>
<organism evidence="2 3">
    <name type="scientific">Chionoecetes opilio</name>
    <name type="common">Atlantic snow crab</name>
    <name type="synonym">Cancer opilio</name>
    <dbReference type="NCBI Taxonomy" id="41210"/>
    <lineage>
        <taxon>Eukaryota</taxon>
        <taxon>Metazoa</taxon>
        <taxon>Ecdysozoa</taxon>
        <taxon>Arthropoda</taxon>
        <taxon>Crustacea</taxon>
        <taxon>Multicrustacea</taxon>
        <taxon>Malacostraca</taxon>
        <taxon>Eumalacostraca</taxon>
        <taxon>Eucarida</taxon>
        <taxon>Decapoda</taxon>
        <taxon>Pleocyemata</taxon>
        <taxon>Brachyura</taxon>
        <taxon>Eubrachyura</taxon>
        <taxon>Majoidea</taxon>
        <taxon>Majidae</taxon>
        <taxon>Chionoecetes</taxon>
    </lineage>
</organism>
<sequence>MLPRQGWLEAGFGAPSSSSPSQTLDRNQYEAHKEADRRPERERELASARRMPTDVDDDGEWNHTPSSTCPSGRGTSSRPSRGRTDPLWLTVAPPTPTFKLRSPGEPTQSASPYLAINGPRGR</sequence>
<dbReference type="AlphaFoldDB" id="A0A8J4XYA8"/>
<evidence type="ECO:0000313" key="3">
    <source>
        <dbReference type="Proteomes" id="UP000770661"/>
    </source>
</evidence>
<gene>
    <name evidence="2" type="ORF">GWK47_016149</name>
</gene>